<evidence type="ECO:0000256" key="7">
    <source>
        <dbReference type="ARBA" id="ARBA00022989"/>
    </source>
</evidence>
<feature type="transmembrane region" description="Helical" evidence="9">
    <location>
        <begin position="56"/>
        <end position="77"/>
    </location>
</feature>
<dbReference type="GO" id="GO:0006835">
    <property type="term" value="P:dicarboxylic acid transport"/>
    <property type="evidence" value="ECO:0007669"/>
    <property type="project" value="TreeGrafter"/>
</dbReference>
<evidence type="ECO:0000256" key="3">
    <source>
        <dbReference type="ARBA" id="ARBA00022448"/>
    </source>
</evidence>
<evidence type="ECO:0000256" key="1">
    <source>
        <dbReference type="ARBA" id="ARBA00004429"/>
    </source>
</evidence>
<gene>
    <name evidence="10" type="ORF">AOQ71_06165</name>
</gene>
<feature type="transmembrane region" description="Helical" evidence="9">
    <location>
        <begin position="97"/>
        <end position="117"/>
    </location>
</feature>
<keyword evidence="11" id="KW-1185">Reference proteome</keyword>
<reference evidence="10 11" key="1">
    <citation type="submission" date="2015-09" db="EMBL/GenBank/DDBJ databases">
        <title>Draft Genome Sequence of Bradyrhizobium manausense Strain BR 3351T, a Novel Symbiotic Nitrogen-Fixing Alphaproteobacterium Isolated from Brazilian Amazon Rain Forest.</title>
        <authorList>
            <person name="De Araujo J.L."/>
            <person name="Zilli J.E."/>
        </authorList>
    </citation>
    <scope>NUCLEOTIDE SEQUENCE [LARGE SCALE GENOMIC DNA]</scope>
    <source>
        <strain evidence="10 11">BR3351</strain>
    </source>
</reference>
<dbReference type="PANTHER" id="PTHR42865">
    <property type="entry name" value="PROTON/GLUTAMATE-ASPARTATE SYMPORTER"/>
    <property type="match status" value="1"/>
</dbReference>
<dbReference type="InterPro" id="IPR001991">
    <property type="entry name" value="Na-dicarboxylate_symporter"/>
</dbReference>
<dbReference type="PRINTS" id="PR00173">
    <property type="entry name" value="EDTRNSPORT"/>
</dbReference>
<sequence length="441" mass="46451">MTGNADNSPARSNRLTNALVVSLLLGILAGYACHELAPTPEMAKTIAGYFSIATDVFLRMIKMIIAPLVFATIVSGITSLGSEGGAVGRIAARSMGWFVSASLVSLGLGMIFANLFAPGRGLQLPLPNADAANTLQTAGFNLKDFITHVFPTSIAQAMSTNEILQILVFAVFFGLALSRLRTSHARTIAASIDELVHVMLQITNFVMKFAPLGVFAAIAAVITTQGLGVLVTYGKFIATFYFSLAVLWSVLVLVGLLALGRPVLHLIGLLRQPMLLAFSTASSEAAYPKMIEQLTKFGVSERISGFVLPLGYSFNLDGSMMYQAFAALFIAQAYGIELSFTQQLVMLLVMMVTSKGIAGVPRAGLVVVAATLPMFNLPVGGMLLVMGIDQFLDMGRTMTNVIGNGIATAAVATWEDERGLIEEPSVETATPAVAVAGAAGG</sequence>
<evidence type="ECO:0000313" key="10">
    <source>
        <dbReference type="EMBL" id="KRQ16525.1"/>
    </source>
</evidence>
<evidence type="ECO:0000256" key="9">
    <source>
        <dbReference type="SAM" id="Phobius"/>
    </source>
</evidence>
<dbReference type="SUPFAM" id="SSF118215">
    <property type="entry name" value="Proton glutamate symport protein"/>
    <property type="match status" value="1"/>
</dbReference>
<dbReference type="EMBL" id="LJYG01000026">
    <property type="protein sequence ID" value="KRQ16525.1"/>
    <property type="molecule type" value="Genomic_DNA"/>
</dbReference>
<dbReference type="Pfam" id="PF00375">
    <property type="entry name" value="SDF"/>
    <property type="match status" value="1"/>
</dbReference>
<evidence type="ECO:0000256" key="6">
    <source>
        <dbReference type="ARBA" id="ARBA00022847"/>
    </source>
</evidence>
<name>A0A0R3E7W3_9BRAD</name>
<dbReference type="GO" id="GO:0015293">
    <property type="term" value="F:symporter activity"/>
    <property type="evidence" value="ECO:0007669"/>
    <property type="project" value="UniProtKB-KW"/>
</dbReference>
<evidence type="ECO:0000256" key="4">
    <source>
        <dbReference type="ARBA" id="ARBA00022475"/>
    </source>
</evidence>
<evidence type="ECO:0000256" key="8">
    <source>
        <dbReference type="ARBA" id="ARBA00023136"/>
    </source>
</evidence>
<keyword evidence="3" id="KW-0813">Transport</keyword>
<evidence type="ECO:0000256" key="2">
    <source>
        <dbReference type="ARBA" id="ARBA00006148"/>
    </source>
</evidence>
<dbReference type="Gene3D" id="1.10.3860.10">
    <property type="entry name" value="Sodium:dicarboxylate symporter"/>
    <property type="match status" value="1"/>
</dbReference>
<dbReference type="AlphaFoldDB" id="A0A0R3E7W3"/>
<feature type="transmembrane region" description="Helical" evidence="9">
    <location>
        <begin position="325"/>
        <end position="351"/>
    </location>
</feature>
<evidence type="ECO:0000313" key="11">
    <source>
        <dbReference type="Proteomes" id="UP000051936"/>
    </source>
</evidence>
<evidence type="ECO:0000256" key="5">
    <source>
        <dbReference type="ARBA" id="ARBA00022692"/>
    </source>
</evidence>
<protein>
    <submittedName>
        <fullName evidence="10">C4-dicarboxylate ABC transporter</fullName>
    </submittedName>
</protein>
<dbReference type="OrthoDB" id="9766690at2"/>
<feature type="transmembrane region" description="Helical" evidence="9">
    <location>
        <begin position="163"/>
        <end position="180"/>
    </location>
</feature>
<keyword evidence="5 9" id="KW-0812">Transmembrane</keyword>
<keyword evidence="4" id="KW-1003">Cell membrane</keyword>
<dbReference type="Proteomes" id="UP000051936">
    <property type="component" value="Unassembled WGS sequence"/>
</dbReference>
<feature type="transmembrane region" description="Helical" evidence="9">
    <location>
        <begin position="209"/>
        <end position="234"/>
    </location>
</feature>
<keyword evidence="6" id="KW-0769">Symport</keyword>
<proteinExistence type="inferred from homology"/>
<comment type="subcellular location">
    <subcellularLocation>
        <location evidence="1">Cell inner membrane</location>
        <topology evidence="1">Multi-pass membrane protein</topology>
    </subcellularLocation>
</comment>
<comment type="similarity">
    <text evidence="2">Belongs to the dicarboxylate/amino acid:cation symporter (DAACS) (TC 2.A.23) family.</text>
</comment>
<feature type="transmembrane region" description="Helical" evidence="9">
    <location>
        <begin position="240"/>
        <end position="264"/>
    </location>
</feature>
<dbReference type="STRING" id="989370.AOQ71_06165"/>
<feature type="transmembrane region" description="Helical" evidence="9">
    <location>
        <begin position="363"/>
        <end position="388"/>
    </location>
</feature>
<keyword evidence="8 9" id="KW-0472">Membrane</keyword>
<dbReference type="RefSeq" id="WP_057743105.1">
    <property type="nucleotide sequence ID" value="NZ_LJYG01000026.1"/>
</dbReference>
<dbReference type="FunFam" id="1.10.3860.10:FF:000001">
    <property type="entry name" value="C4-dicarboxylate transport protein"/>
    <property type="match status" value="1"/>
</dbReference>
<dbReference type="PANTHER" id="PTHR42865:SF7">
    <property type="entry name" value="PROTON_GLUTAMATE-ASPARTATE SYMPORTER"/>
    <property type="match status" value="1"/>
</dbReference>
<organism evidence="10 11">
    <name type="scientific">Bradyrhizobium manausense</name>
    <dbReference type="NCBI Taxonomy" id="989370"/>
    <lineage>
        <taxon>Bacteria</taxon>
        <taxon>Pseudomonadati</taxon>
        <taxon>Pseudomonadota</taxon>
        <taxon>Alphaproteobacteria</taxon>
        <taxon>Hyphomicrobiales</taxon>
        <taxon>Nitrobacteraceae</taxon>
        <taxon>Bradyrhizobium</taxon>
    </lineage>
</organism>
<dbReference type="GO" id="GO:0005886">
    <property type="term" value="C:plasma membrane"/>
    <property type="evidence" value="ECO:0007669"/>
    <property type="project" value="UniProtKB-SubCell"/>
</dbReference>
<accession>A0A0R3E7W3</accession>
<dbReference type="InterPro" id="IPR036458">
    <property type="entry name" value="Na:dicarbo_symporter_sf"/>
</dbReference>
<comment type="caution">
    <text evidence="10">The sequence shown here is derived from an EMBL/GenBank/DDBJ whole genome shotgun (WGS) entry which is preliminary data.</text>
</comment>
<keyword evidence="7 9" id="KW-1133">Transmembrane helix</keyword>